<feature type="region of interest" description="Disordered" evidence="1">
    <location>
        <begin position="174"/>
        <end position="229"/>
    </location>
</feature>
<keyword evidence="5" id="KW-1185">Reference proteome</keyword>
<feature type="chain" id="PRO_5032559144" description="Pherophorin domain-containing protein" evidence="2">
    <location>
        <begin position="19"/>
        <end position="543"/>
    </location>
</feature>
<comment type="caution">
    <text evidence="4">The sequence shown here is derived from an EMBL/GenBank/DDBJ whole genome shotgun (WGS) entry which is preliminary data.</text>
</comment>
<feature type="signal peptide" evidence="2">
    <location>
        <begin position="1"/>
        <end position="18"/>
    </location>
</feature>
<dbReference type="PANTHER" id="PTHR45691">
    <property type="entry name" value="PROTEIN DIAPHANOUS"/>
    <property type="match status" value="1"/>
</dbReference>
<dbReference type="InterPro" id="IPR024616">
    <property type="entry name" value="Pherophorin"/>
</dbReference>
<evidence type="ECO:0000256" key="2">
    <source>
        <dbReference type="SAM" id="SignalP"/>
    </source>
</evidence>
<feature type="domain" description="Pherophorin" evidence="3">
    <location>
        <begin position="368"/>
        <end position="533"/>
    </location>
</feature>
<evidence type="ECO:0000313" key="4">
    <source>
        <dbReference type="EMBL" id="KAG2489690.1"/>
    </source>
</evidence>
<dbReference type="Proteomes" id="UP000612055">
    <property type="component" value="Unassembled WGS sequence"/>
</dbReference>
<protein>
    <recommendedName>
        <fullName evidence="3">Pherophorin domain-containing protein</fullName>
    </recommendedName>
</protein>
<reference evidence="4" key="1">
    <citation type="journal article" date="2020" name="bioRxiv">
        <title>Comparative genomics of Chlamydomonas.</title>
        <authorList>
            <person name="Craig R.J."/>
            <person name="Hasan A.R."/>
            <person name="Ness R.W."/>
            <person name="Keightley P.D."/>
        </authorList>
    </citation>
    <scope>NUCLEOTIDE SEQUENCE</scope>
    <source>
        <strain evidence="4">CCAP 11/70</strain>
    </source>
</reference>
<dbReference type="EMBL" id="JAEHOE010000070">
    <property type="protein sequence ID" value="KAG2489690.1"/>
    <property type="molecule type" value="Genomic_DNA"/>
</dbReference>
<organism evidence="4 5">
    <name type="scientific">Edaphochlamys debaryana</name>
    <dbReference type="NCBI Taxonomy" id="47281"/>
    <lineage>
        <taxon>Eukaryota</taxon>
        <taxon>Viridiplantae</taxon>
        <taxon>Chlorophyta</taxon>
        <taxon>core chlorophytes</taxon>
        <taxon>Chlorophyceae</taxon>
        <taxon>CS clade</taxon>
        <taxon>Chlamydomonadales</taxon>
        <taxon>Chlamydomonadales incertae sedis</taxon>
        <taxon>Edaphochlamys</taxon>
    </lineage>
</organism>
<dbReference type="InterPro" id="IPR051412">
    <property type="entry name" value="Formin_Homology_Diaphanous_sf"/>
</dbReference>
<dbReference type="OrthoDB" id="543229at2759"/>
<dbReference type="AlphaFoldDB" id="A0A835XTZ9"/>
<accession>A0A835XTZ9</accession>
<feature type="compositionally biased region" description="Pro residues" evidence="1">
    <location>
        <begin position="181"/>
        <end position="229"/>
    </location>
</feature>
<dbReference type="PRINTS" id="PR01217">
    <property type="entry name" value="PRICHEXTENSN"/>
</dbReference>
<evidence type="ECO:0000313" key="5">
    <source>
        <dbReference type="Proteomes" id="UP000612055"/>
    </source>
</evidence>
<sequence length="543" mass="57821">MRGVCAVALLALVAAANAQSVAFTTEPFPYASCTRALSTSVYNVASAEKRGPHTICWTLDYNKAQCTKENKCCHTDVWKFELDIKPSCNVQAFEASATLDGVAIRDPDVRTPPNANPATQATLFLNGLGLAGPDADGKVLCITLEAGPCMTLESLIPDATWTAALGDSTHKCCPVSRGGNPSPPPSPPPPHPPPPSPRPSPPPPSPRPPRPPPPKPRSPPPPRPPPPSPPPTCSVCYVFQNVGADGLTGEPYFDDVDNCAVATEVLMASKNDEEIAKHVASGFDKVVCDGNKVTFCGVFKSVEDGQAAADYINDVYNGAEDLLRAVYNLNEGCPVTLEGQTMFLTSEPSGCGELAARLPACAIEKPPFPTCPSPCNENSYSTQFFVGNRITTKKGNGIPGINGTTYYCAPVLVAAPVDPDTYCGKSDVLAKVEFYLDWSRRWKVKSIAIVTKTNSKGSAWPVSWGPKEINTLKVTGLAWTSAWIKANAPQICFEIKEADVANGWAGTLDALAPADASGRVWTSCFEPDNRCCPVYSSNTFNKK</sequence>
<dbReference type="GO" id="GO:0030041">
    <property type="term" value="P:actin filament polymerization"/>
    <property type="evidence" value="ECO:0007669"/>
    <property type="project" value="TreeGrafter"/>
</dbReference>
<feature type="domain" description="Pherophorin" evidence="3">
    <location>
        <begin position="28"/>
        <end position="174"/>
    </location>
</feature>
<keyword evidence="2" id="KW-0732">Signal</keyword>
<dbReference type="PANTHER" id="PTHR45691:SF6">
    <property type="entry name" value="PROTEIN DIAPHANOUS"/>
    <property type="match status" value="1"/>
</dbReference>
<dbReference type="GO" id="GO:0005884">
    <property type="term" value="C:actin filament"/>
    <property type="evidence" value="ECO:0007669"/>
    <property type="project" value="TreeGrafter"/>
</dbReference>
<gene>
    <name evidence="4" type="ORF">HYH03_011799</name>
</gene>
<proteinExistence type="predicted"/>
<evidence type="ECO:0000259" key="3">
    <source>
        <dbReference type="Pfam" id="PF12499"/>
    </source>
</evidence>
<name>A0A835XTZ9_9CHLO</name>
<evidence type="ECO:0000256" key="1">
    <source>
        <dbReference type="SAM" id="MobiDB-lite"/>
    </source>
</evidence>
<dbReference type="Pfam" id="PF12499">
    <property type="entry name" value="DUF3707"/>
    <property type="match status" value="2"/>
</dbReference>